<dbReference type="Proteomes" id="UP000234479">
    <property type="component" value="Unassembled WGS sequence"/>
</dbReference>
<keyword evidence="2" id="KW-0378">Hydrolase</keyword>
<sequence length="233" mass="25087">MTDRQALVFLPGLLCDARLWRDQAEGLADIAEPIIADLTLDDSVAAMAARVLAAAPERFALAGLSMGGYVAFEILRQAPQRVQRLALLATSAAPDTPARAENRRRAMAALEVGRFLGVTQRMLPQLLHASRLDEPLGAEVKEMAARVGGQAFLRQQHAILGRPDSCPLLPSIAMPTLVAVGDSDQLTPPTESRAIHEAIPGSRLHVFEACGHLPAIERPEETTALLRAWLTEA</sequence>
<dbReference type="RefSeq" id="WP_101719228.1">
    <property type="nucleotide sequence ID" value="NZ_PJRS01000037.1"/>
</dbReference>
<organism evidence="2 3">
    <name type="scientific">Caulobacter zeae</name>
    <dbReference type="NCBI Taxonomy" id="2055137"/>
    <lineage>
        <taxon>Bacteria</taxon>
        <taxon>Pseudomonadati</taxon>
        <taxon>Pseudomonadota</taxon>
        <taxon>Alphaproteobacteria</taxon>
        <taxon>Caulobacterales</taxon>
        <taxon>Caulobacteraceae</taxon>
        <taxon>Caulobacter</taxon>
    </lineage>
</organism>
<name>A0A2N5D9R6_9CAUL</name>
<evidence type="ECO:0000313" key="2">
    <source>
        <dbReference type="EMBL" id="PLR22805.1"/>
    </source>
</evidence>
<dbReference type="PANTHER" id="PTHR43194">
    <property type="entry name" value="HYDROLASE ALPHA/BETA FOLD FAMILY"/>
    <property type="match status" value="1"/>
</dbReference>
<dbReference type="OrthoDB" id="5491135at2"/>
<dbReference type="InterPro" id="IPR029058">
    <property type="entry name" value="AB_hydrolase_fold"/>
</dbReference>
<keyword evidence="3" id="KW-1185">Reference proteome</keyword>
<dbReference type="EMBL" id="PJRS01000037">
    <property type="protein sequence ID" value="PLR22805.1"/>
    <property type="molecule type" value="Genomic_DNA"/>
</dbReference>
<dbReference type="GO" id="GO:0016787">
    <property type="term" value="F:hydrolase activity"/>
    <property type="evidence" value="ECO:0007669"/>
    <property type="project" value="UniProtKB-KW"/>
</dbReference>
<dbReference type="SUPFAM" id="SSF53474">
    <property type="entry name" value="alpha/beta-Hydrolases"/>
    <property type="match status" value="1"/>
</dbReference>
<dbReference type="InterPro" id="IPR000073">
    <property type="entry name" value="AB_hydrolase_1"/>
</dbReference>
<accession>A0A2N5D9R6</accession>
<feature type="domain" description="AB hydrolase-1" evidence="1">
    <location>
        <begin position="43"/>
        <end position="219"/>
    </location>
</feature>
<dbReference type="PRINTS" id="PR00111">
    <property type="entry name" value="ABHYDROLASE"/>
</dbReference>
<dbReference type="InterPro" id="IPR050228">
    <property type="entry name" value="Carboxylesterase_BioH"/>
</dbReference>
<evidence type="ECO:0000259" key="1">
    <source>
        <dbReference type="Pfam" id="PF00561"/>
    </source>
</evidence>
<proteinExistence type="predicted"/>
<dbReference type="Gene3D" id="3.40.50.1820">
    <property type="entry name" value="alpha/beta hydrolase"/>
    <property type="match status" value="1"/>
</dbReference>
<reference evidence="2 3" key="1">
    <citation type="submission" date="2017-12" db="EMBL/GenBank/DDBJ databases">
        <title>The genome sequence of Caulobacter sp. 410.</title>
        <authorList>
            <person name="Gao J."/>
            <person name="Mao X."/>
            <person name="Sun J."/>
        </authorList>
    </citation>
    <scope>NUCLEOTIDE SEQUENCE [LARGE SCALE GENOMIC DNA]</scope>
    <source>
        <strain evidence="2 3">410</strain>
    </source>
</reference>
<protein>
    <submittedName>
        <fullName evidence="2">Alpha/beta hydrolase</fullName>
    </submittedName>
</protein>
<evidence type="ECO:0000313" key="3">
    <source>
        <dbReference type="Proteomes" id="UP000234479"/>
    </source>
</evidence>
<comment type="caution">
    <text evidence="2">The sequence shown here is derived from an EMBL/GenBank/DDBJ whole genome shotgun (WGS) entry which is preliminary data.</text>
</comment>
<gene>
    <name evidence="2" type="ORF">SGCZBJ_17295</name>
</gene>
<dbReference type="AlphaFoldDB" id="A0A2N5D9R6"/>
<dbReference type="Pfam" id="PF00561">
    <property type="entry name" value="Abhydrolase_1"/>
    <property type="match status" value="1"/>
</dbReference>
<dbReference type="PANTHER" id="PTHR43194:SF5">
    <property type="entry name" value="PIMELOYL-[ACYL-CARRIER PROTEIN] METHYL ESTER ESTERASE"/>
    <property type="match status" value="1"/>
</dbReference>